<comment type="caution">
    <text evidence="7">The sequence shown here is derived from an EMBL/GenBank/DDBJ whole genome shotgun (WGS) entry which is preliminary data.</text>
</comment>
<feature type="transmembrane region" description="Helical" evidence="5">
    <location>
        <begin position="95"/>
        <end position="121"/>
    </location>
</feature>
<feature type="transmembrane region" description="Helical" evidence="5">
    <location>
        <begin position="133"/>
        <end position="157"/>
    </location>
</feature>
<gene>
    <name evidence="7" type="ORF">BE15_37780</name>
</gene>
<dbReference type="PANTHER" id="PTHR11863">
    <property type="entry name" value="STEROL DESATURASE"/>
    <property type="match status" value="1"/>
</dbReference>
<feature type="transmembrane region" description="Helical" evidence="5">
    <location>
        <begin position="177"/>
        <end position="196"/>
    </location>
</feature>
<dbReference type="EMBL" id="JEMA01000278">
    <property type="protein sequence ID" value="KYF72232.1"/>
    <property type="molecule type" value="Genomic_DNA"/>
</dbReference>
<dbReference type="Proteomes" id="UP000075260">
    <property type="component" value="Unassembled WGS sequence"/>
</dbReference>
<dbReference type="AlphaFoldDB" id="A0A150QWI6"/>
<accession>A0A150QWI6</accession>
<protein>
    <submittedName>
        <fullName evidence="7">Sterol desaturase</fullName>
    </submittedName>
</protein>
<dbReference type="GO" id="GO:0016020">
    <property type="term" value="C:membrane"/>
    <property type="evidence" value="ECO:0007669"/>
    <property type="project" value="UniProtKB-SubCell"/>
</dbReference>
<feature type="domain" description="Fatty acid hydroxylase" evidence="6">
    <location>
        <begin position="184"/>
        <end position="338"/>
    </location>
</feature>
<keyword evidence="4 5" id="KW-0472">Membrane</keyword>
<dbReference type="OrthoDB" id="5291790at2"/>
<keyword evidence="3 5" id="KW-1133">Transmembrane helix</keyword>
<evidence type="ECO:0000256" key="5">
    <source>
        <dbReference type="SAM" id="Phobius"/>
    </source>
</evidence>
<feature type="transmembrane region" description="Helical" evidence="5">
    <location>
        <begin position="44"/>
        <end position="62"/>
    </location>
</feature>
<evidence type="ECO:0000256" key="1">
    <source>
        <dbReference type="ARBA" id="ARBA00004370"/>
    </source>
</evidence>
<evidence type="ECO:0000256" key="3">
    <source>
        <dbReference type="ARBA" id="ARBA00022989"/>
    </source>
</evidence>
<proteinExistence type="predicted"/>
<keyword evidence="2 5" id="KW-0812">Transmembrane</keyword>
<evidence type="ECO:0000313" key="8">
    <source>
        <dbReference type="Proteomes" id="UP000075260"/>
    </source>
</evidence>
<reference evidence="7 8" key="1">
    <citation type="submission" date="2014-02" db="EMBL/GenBank/DDBJ databases">
        <title>The small core and large imbalanced accessory genome model reveals a collaborative survival strategy of Sorangium cellulosum strains in nature.</title>
        <authorList>
            <person name="Han K."/>
            <person name="Peng R."/>
            <person name="Blom J."/>
            <person name="Li Y.-Z."/>
        </authorList>
    </citation>
    <scope>NUCLEOTIDE SEQUENCE [LARGE SCALE GENOMIC DNA]</scope>
    <source>
        <strain evidence="7 8">So0008-312</strain>
    </source>
</reference>
<dbReference type="GO" id="GO:0008610">
    <property type="term" value="P:lipid biosynthetic process"/>
    <property type="evidence" value="ECO:0007669"/>
    <property type="project" value="InterPro"/>
</dbReference>
<comment type="subcellular location">
    <subcellularLocation>
        <location evidence="1">Membrane</location>
    </subcellularLocation>
</comment>
<dbReference type="InterPro" id="IPR006694">
    <property type="entry name" value="Fatty_acid_hydroxylase"/>
</dbReference>
<sequence length="405" mass="46360">MDLRMRITIANQASEETDSLRWLKRLKHWLWDKDIHLERTGPQLIVLGVLSAAAIVTELAYHHNTAALLETLRAKSMVVFYNVREVALSDVEAPIAAWIVVAAVTRIVFGAIVGIADIAFYRKITGKPYDWEAMINVSVVNVVFLLTTLLTFSNPSVDRLLEHYASMLSAVPTIVDLNGPLALIVACYLADFCYYWSHRWSHKIRFFWNLGHVNHHRSRNLSQLTQAVDPQSYLLDVAGGKVFVLLLLPVLTKLFSLDFRDGGWALVVLVLIDAWTNPSHSVVLSYAEIKSPFLRMFRSVLVTPGVHFTHHSREDDHNITDGCNFGARFTLWDRVFGTYVEPPQYIPETGLYGDDSDYCRTPLRFIFYPYMRMFKELQQNHPRYWPAILFGSTSYHPPVPVKSKY</sequence>
<name>A0A150QWI6_SORCE</name>
<evidence type="ECO:0000313" key="7">
    <source>
        <dbReference type="EMBL" id="KYF72232.1"/>
    </source>
</evidence>
<dbReference type="GO" id="GO:0005506">
    <property type="term" value="F:iron ion binding"/>
    <property type="evidence" value="ECO:0007669"/>
    <property type="project" value="InterPro"/>
</dbReference>
<dbReference type="GO" id="GO:0016491">
    <property type="term" value="F:oxidoreductase activity"/>
    <property type="evidence" value="ECO:0007669"/>
    <property type="project" value="InterPro"/>
</dbReference>
<dbReference type="Pfam" id="PF04116">
    <property type="entry name" value="FA_hydroxylase"/>
    <property type="match status" value="1"/>
</dbReference>
<evidence type="ECO:0000256" key="4">
    <source>
        <dbReference type="ARBA" id="ARBA00023136"/>
    </source>
</evidence>
<evidence type="ECO:0000259" key="6">
    <source>
        <dbReference type="Pfam" id="PF04116"/>
    </source>
</evidence>
<organism evidence="7 8">
    <name type="scientific">Sorangium cellulosum</name>
    <name type="common">Polyangium cellulosum</name>
    <dbReference type="NCBI Taxonomy" id="56"/>
    <lineage>
        <taxon>Bacteria</taxon>
        <taxon>Pseudomonadati</taxon>
        <taxon>Myxococcota</taxon>
        <taxon>Polyangia</taxon>
        <taxon>Polyangiales</taxon>
        <taxon>Polyangiaceae</taxon>
        <taxon>Sorangium</taxon>
    </lineage>
</organism>
<evidence type="ECO:0000256" key="2">
    <source>
        <dbReference type="ARBA" id="ARBA00022692"/>
    </source>
</evidence>
<dbReference type="InterPro" id="IPR050307">
    <property type="entry name" value="Sterol_Desaturase_Related"/>
</dbReference>